<sequence>MERFEDKVWGDNDQDGLKFAILFFIQTIIFSESVACQLSFKYGYTSAVQVSTSKLFKRLMTIFRDYSSGKRLNDVNNKCVINNNIKANLIKYLHEHVYKVFRESTCFGHYMQMHRCCVHGQIHRCCMALELNCSSRQAFIIRVHGSILRFTLREVALISGLNCVSDEEFNFDTQEPNRLIS</sequence>
<accession>A0A9J5WPJ8</accession>
<reference evidence="1 2" key="1">
    <citation type="submission" date="2020-09" db="EMBL/GenBank/DDBJ databases">
        <title>De no assembly of potato wild relative species, Solanum commersonii.</title>
        <authorList>
            <person name="Cho K."/>
        </authorList>
    </citation>
    <scope>NUCLEOTIDE SEQUENCE [LARGE SCALE GENOMIC DNA]</scope>
    <source>
        <strain evidence="1">LZ3.2</strain>
        <tissue evidence="1">Leaf</tissue>
    </source>
</reference>
<dbReference type="AlphaFoldDB" id="A0A9J5WPJ8"/>
<comment type="caution">
    <text evidence="1">The sequence shown here is derived from an EMBL/GenBank/DDBJ whole genome shotgun (WGS) entry which is preliminary data.</text>
</comment>
<dbReference type="EMBL" id="JACXVP010000011">
    <property type="protein sequence ID" value="KAG5576830.1"/>
    <property type="molecule type" value="Genomic_DNA"/>
</dbReference>
<evidence type="ECO:0000313" key="2">
    <source>
        <dbReference type="Proteomes" id="UP000824120"/>
    </source>
</evidence>
<keyword evidence="2" id="KW-1185">Reference proteome</keyword>
<dbReference type="OrthoDB" id="1194650at2759"/>
<dbReference type="Proteomes" id="UP000824120">
    <property type="component" value="Chromosome 11"/>
</dbReference>
<evidence type="ECO:0000313" key="1">
    <source>
        <dbReference type="EMBL" id="KAG5576830.1"/>
    </source>
</evidence>
<name>A0A9J5WPJ8_SOLCO</name>
<proteinExistence type="predicted"/>
<dbReference type="PANTHER" id="PTHR48474">
    <property type="entry name" value="DUF1985 DOMAIN-CONTAINING PROTEIN"/>
    <property type="match status" value="1"/>
</dbReference>
<gene>
    <name evidence="1" type="ORF">H5410_056964</name>
</gene>
<protein>
    <submittedName>
        <fullName evidence="1">Uncharacterized protein</fullName>
    </submittedName>
</protein>
<organism evidence="1 2">
    <name type="scientific">Solanum commersonii</name>
    <name type="common">Commerson's wild potato</name>
    <name type="synonym">Commerson's nightshade</name>
    <dbReference type="NCBI Taxonomy" id="4109"/>
    <lineage>
        <taxon>Eukaryota</taxon>
        <taxon>Viridiplantae</taxon>
        <taxon>Streptophyta</taxon>
        <taxon>Embryophyta</taxon>
        <taxon>Tracheophyta</taxon>
        <taxon>Spermatophyta</taxon>
        <taxon>Magnoliopsida</taxon>
        <taxon>eudicotyledons</taxon>
        <taxon>Gunneridae</taxon>
        <taxon>Pentapetalae</taxon>
        <taxon>asterids</taxon>
        <taxon>lamiids</taxon>
        <taxon>Solanales</taxon>
        <taxon>Solanaceae</taxon>
        <taxon>Solanoideae</taxon>
        <taxon>Solaneae</taxon>
        <taxon>Solanum</taxon>
    </lineage>
</organism>
<dbReference type="PANTHER" id="PTHR48474:SF1">
    <property type="entry name" value="DUF1985 DOMAIN-CONTAINING PROTEIN"/>
    <property type="match status" value="1"/>
</dbReference>